<geneLocation type="chloroplast" evidence="2"/>
<sequence length="449" mass="53180">MFFVLSTLSWDSAVFNLSRIQSRLYKCVYVFDMDKALFIQKSIFRSSTACLLAIRNITQIDWLRKIAGIDGKIYISFIDRFVLNEIIKEKFFYWVPSRIKLVNILRVDGTVFSLNLLTIGDRVWQCLFRFGLEPAHEASFSARNLGFRPGLFVYDLQRTFFYNLNASSFGFQKRILIIKLGEKFSRFNYNSLLRKLIVTRCLKLTVFRFFKVGFFPSFTYSLKDNFYLDSLIANILFDGIESLHSSVRFGGDVAFFLKPKQNENRVFRQLFKFLDGLLLDLRFLKFYVFNSSKGFDFLDWHFKLVSNSNFACFPSYSSYKNFLLRVKNILNNSNYGVGVKVLKVRPIIKQWFVYNSFSNLQSNQYALFFLKRRAFKIFNSESKQDKYSSKRLVDICFDFKSLSDLHFVVKHKSFWFNYLSINSNSNYIFSVYYNVKDYYCIFCGIRISH</sequence>
<dbReference type="Pfam" id="PF13655">
    <property type="entry name" value="RVT_N"/>
    <property type="match status" value="1"/>
</dbReference>
<evidence type="ECO:0000259" key="1">
    <source>
        <dbReference type="Pfam" id="PF13655"/>
    </source>
</evidence>
<accession>A0A385UJZ6</accession>
<dbReference type="AlphaFoldDB" id="A0A385UJZ6"/>
<name>A0A385UJZ6_9EUGL</name>
<proteinExistence type="predicted"/>
<feature type="domain" description="Reverse transcriptase N-terminal" evidence="1">
    <location>
        <begin position="7"/>
        <end position="81"/>
    </location>
</feature>
<gene>
    <name evidence="2" type="primary">ycf13</name>
</gene>
<reference evidence="2" key="1">
    <citation type="journal article" date="2018" name="J. Eukaryot. Microbiol.">
        <title>Intrageneric Variability Between the Chloroplast Genomes of Trachelomonas grandis and Trachelomonas volvocina and Phylogenomic Analysis of Phototrophic Euglenoids.</title>
        <authorList>
            <person name="Dabbagh N."/>
            <person name="Preisfeld A."/>
        </authorList>
    </citation>
    <scope>NUCLEOTIDE SEQUENCE</scope>
</reference>
<dbReference type="EMBL" id="MH285877">
    <property type="protein sequence ID" value="AYB71445.1"/>
    <property type="molecule type" value="Genomic_DNA"/>
</dbReference>
<organism evidence="2">
    <name type="scientific">Trachelomonas grandis</name>
    <dbReference type="NCBI Taxonomy" id="215769"/>
    <lineage>
        <taxon>Eukaryota</taxon>
        <taxon>Discoba</taxon>
        <taxon>Euglenozoa</taxon>
        <taxon>Euglenida</taxon>
        <taxon>Spirocuta</taxon>
        <taxon>Euglenophyceae</taxon>
        <taxon>Euglenales</taxon>
        <taxon>Euglenaceae</taxon>
        <taxon>Trachelomonas</taxon>
    </lineage>
</organism>
<keyword evidence="2" id="KW-0934">Plastid</keyword>
<dbReference type="InterPro" id="IPR025960">
    <property type="entry name" value="RVT_N"/>
</dbReference>
<evidence type="ECO:0000313" key="2">
    <source>
        <dbReference type="EMBL" id="AYB71445.1"/>
    </source>
</evidence>
<protein>
    <submittedName>
        <fullName evidence="2">Ycf13</fullName>
    </submittedName>
</protein>
<keyword evidence="2" id="KW-0150">Chloroplast</keyword>